<reference evidence="2 3" key="1">
    <citation type="submission" date="2020-07" db="EMBL/GenBank/DDBJ databases">
        <title>Huge and variable diversity of episymbiotic CPR bacteria and DPANN archaea in groundwater ecosystems.</title>
        <authorList>
            <person name="He C.Y."/>
            <person name="Keren R."/>
            <person name="Whittaker M."/>
            <person name="Farag I.F."/>
            <person name="Doudna J."/>
            <person name="Cate J.H.D."/>
            <person name="Banfield J.F."/>
        </authorList>
    </citation>
    <scope>NUCLEOTIDE SEQUENCE [LARGE SCALE GENOMIC DNA]</scope>
    <source>
        <strain evidence="2">NC_groundwater_70_Ag_B-0.1um_54_66</strain>
    </source>
</reference>
<name>A0A7T5R463_9BACT</name>
<sequence>MNKKTAHRLARIFAWSVAGAMMVDHVADTGPLICTVDPTCRKMTVDEVAMARPIFGDSLSYDKVLVFQRLPINRIFNSSAIALTHGNNIYLGPNMAPHRDDYGYARHPSWIETLPRYKDHAGVFVHELTHVWQYQRFGRPNIKSDLEYDFTLNPDTPFPSYNIEQQAEIVHHYFEKRRDIQDLQSFIAARPPEIMQQIHLRQTLMSDCKEARQYESLLKQVLPIQPLIVCAAPVASPLP</sequence>
<accession>A0A7T5R463</accession>
<dbReference type="Proteomes" id="UP000595362">
    <property type="component" value="Chromosome"/>
</dbReference>
<organism evidence="2 3">
    <name type="scientific">Micavibrio aeruginosavorus</name>
    <dbReference type="NCBI Taxonomy" id="349221"/>
    <lineage>
        <taxon>Bacteria</taxon>
        <taxon>Pseudomonadati</taxon>
        <taxon>Bdellovibrionota</taxon>
        <taxon>Bdellovibrionia</taxon>
        <taxon>Bdellovibrionales</taxon>
        <taxon>Pseudobdellovibrionaceae</taxon>
        <taxon>Micavibrio</taxon>
    </lineage>
</organism>
<evidence type="ECO:0000256" key="1">
    <source>
        <dbReference type="SAM" id="SignalP"/>
    </source>
</evidence>
<evidence type="ECO:0000313" key="2">
    <source>
        <dbReference type="EMBL" id="QQG37202.1"/>
    </source>
</evidence>
<dbReference type="AlphaFoldDB" id="A0A7T5R463"/>
<keyword evidence="1" id="KW-0732">Signal</keyword>
<gene>
    <name evidence="2" type="ORF">HYS17_05425</name>
</gene>
<evidence type="ECO:0000313" key="3">
    <source>
        <dbReference type="Proteomes" id="UP000595362"/>
    </source>
</evidence>
<protein>
    <submittedName>
        <fullName evidence="2">Uncharacterized protein</fullName>
    </submittedName>
</protein>
<dbReference type="EMBL" id="CP066681">
    <property type="protein sequence ID" value="QQG37202.1"/>
    <property type="molecule type" value="Genomic_DNA"/>
</dbReference>
<proteinExistence type="predicted"/>
<feature type="signal peptide" evidence="1">
    <location>
        <begin position="1"/>
        <end position="20"/>
    </location>
</feature>
<feature type="chain" id="PRO_5032793878" evidence="1">
    <location>
        <begin position="21"/>
        <end position="239"/>
    </location>
</feature>